<feature type="region of interest" description="Disordered" evidence="1">
    <location>
        <begin position="68"/>
        <end position="122"/>
    </location>
</feature>
<keyword evidence="3" id="KW-1185">Reference proteome</keyword>
<name>A0A9P8UIQ6_9PEZI</name>
<dbReference type="Proteomes" id="UP000758603">
    <property type="component" value="Unassembled WGS sequence"/>
</dbReference>
<gene>
    <name evidence="2" type="ORF">BKA67DRAFT_305082</name>
</gene>
<evidence type="ECO:0000313" key="3">
    <source>
        <dbReference type="Proteomes" id="UP000758603"/>
    </source>
</evidence>
<comment type="caution">
    <text evidence="2">The sequence shown here is derived from an EMBL/GenBank/DDBJ whole genome shotgun (WGS) entry which is preliminary data.</text>
</comment>
<protein>
    <submittedName>
        <fullName evidence="2">Uncharacterized protein</fullName>
    </submittedName>
</protein>
<feature type="non-terminal residue" evidence="2">
    <location>
        <position position="1"/>
    </location>
</feature>
<dbReference type="EMBL" id="JAGPXC010000005">
    <property type="protein sequence ID" value="KAH6652932.1"/>
    <property type="molecule type" value="Genomic_DNA"/>
</dbReference>
<organism evidence="2 3">
    <name type="scientific">Truncatella angustata</name>
    <dbReference type="NCBI Taxonomy" id="152316"/>
    <lineage>
        <taxon>Eukaryota</taxon>
        <taxon>Fungi</taxon>
        <taxon>Dikarya</taxon>
        <taxon>Ascomycota</taxon>
        <taxon>Pezizomycotina</taxon>
        <taxon>Sordariomycetes</taxon>
        <taxon>Xylariomycetidae</taxon>
        <taxon>Amphisphaeriales</taxon>
        <taxon>Sporocadaceae</taxon>
        <taxon>Truncatella</taxon>
    </lineage>
</organism>
<dbReference type="GeneID" id="70124995"/>
<feature type="region of interest" description="Disordered" evidence="1">
    <location>
        <begin position="185"/>
        <end position="219"/>
    </location>
</feature>
<reference evidence="2" key="1">
    <citation type="journal article" date="2021" name="Nat. Commun.">
        <title>Genetic determinants of endophytism in the Arabidopsis root mycobiome.</title>
        <authorList>
            <person name="Mesny F."/>
            <person name="Miyauchi S."/>
            <person name="Thiergart T."/>
            <person name="Pickel B."/>
            <person name="Atanasova L."/>
            <person name="Karlsson M."/>
            <person name="Huettel B."/>
            <person name="Barry K.W."/>
            <person name="Haridas S."/>
            <person name="Chen C."/>
            <person name="Bauer D."/>
            <person name="Andreopoulos W."/>
            <person name="Pangilinan J."/>
            <person name="LaButti K."/>
            <person name="Riley R."/>
            <person name="Lipzen A."/>
            <person name="Clum A."/>
            <person name="Drula E."/>
            <person name="Henrissat B."/>
            <person name="Kohler A."/>
            <person name="Grigoriev I.V."/>
            <person name="Martin F.M."/>
            <person name="Hacquard S."/>
        </authorList>
    </citation>
    <scope>NUCLEOTIDE SEQUENCE</scope>
    <source>
        <strain evidence="2">MPI-SDFR-AT-0073</strain>
    </source>
</reference>
<sequence>KEIATIGVGLYPLSLALPSTYFCLHRKQNHEELRGSIEHKIHDVMLGYTPWRDSGWYYGGPVNYSSSYPSQLSTNPPDGKAASSQDSKTPLRHSHHFRKISPSKAVPHKHRHRRLSDNSEKVSTSFWQTGEGLHQYVEKTVVNVKEEKRLRELEDTEKRIQTFQSLQKPTHIRVWDNTGRSFLKPVRERLDGNGSSKHAAKGSSKHSDGEESDASVETV</sequence>
<feature type="compositionally biased region" description="Polar residues" evidence="1">
    <location>
        <begin position="68"/>
        <end position="88"/>
    </location>
</feature>
<feature type="compositionally biased region" description="Acidic residues" evidence="1">
    <location>
        <begin position="210"/>
        <end position="219"/>
    </location>
</feature>
<dbReference type="AlphaFoldDB" id="A0A9P8UIQ6"/>
<evidence type="ECO:0000313" key="2">
    <source>
        <dbReference type="EMBL" id="KAH6652932.1"/>
    </source>
</evidence>
<dbReference type="RefSeq" id="XP_045957209.1">
    <property type="nucleotide sequence ID" value="XM_046096102.1"/>
</dbReference>
<proteinExistence type="predicted"/>
<evidence type="ECO:0000256" key="1">
    <source>
        <dbReference type="SAM" id="MobiDB-lite"/>
    </source>
</evidence>
<accession>A0A9P8UIQ6</accession>
<feature type="compositionally biased region" description="Basic residues" evidence="1">
    <location>
        <begin position="90"/>
        <end position="114"/>
    </location>
</feature>